<proteinExistence type="predicted"/>
<organism evidence="2 3">
    <name type="scientific">Micromonospora haikouensis</name>
    <dbReference type="NCBI Taxonomy" id="686309"/>
    <lineage>
        <taxon>Bacteria</taxon>
        <taxon>Bacillati</taxon>
        <taxon>Actinomycetota</taxon>
        <taxon>Actinomycetes</taxon>
        <taxon>Micromonosporales</taxon>
        <taxon>Micromonosporaceae</taxon>
        <taxon>Micromonospora</taxon>
    </lineage>
</organism>
<protein>
    <recommendedName>
        <fullName evidence="1">CASTOR ACT domain-containing protein</fullName>
    </recommendedName>
</protein>
<dbReference type="Pfam" id="PF13840">
    <property type="entry name" value="ACT_7"/>
    <property type="match status" value="1"/>
</dbReference>
<comment type="caution">
    <text evidence="2">The sequence shown here is derived from an EMBL/GenBank/DDBJ whole genome shotgun (WGS) entry which is preliminary data.</text>
</comment>
<name>A0A0D0VU94_9ACTN</name>
<dbReference type="AlphaFoldDB" id="A0A0D0VU94"/>
<dbReference type="SUPFAM" id="SSF55021">
    <property type="entry name" value="ACT-like"/>
    <property type="match status" value="2"/>
</dbReference>
<evidence type="ECO:0000259" key="1">
    <source>
        <dbReference type="Pfam" id="PF13840"/>
    </source>
</evidence>
<gene>
    <name evidence="2" type="ORF">TK50_01105</name>
</gene>
<dbReference type="InterPro" id="IPR045865">
    <property type="entry name" value="ACT-like_dom_sf"/>
</dbReference>
<sequence length="127" mass="13195">MVDVALLPGEYAVCRLVAGSVLGPALWGELGDAEVVSVSWAADGVSVICPVPRAPAEVETDWRCLRIVGPLGQAVTGTLAALIGPLTEARVDPVAFSTYDTDHVLVPAVRLGEATAALRRAGHRVLD</sequence>
<evidence type="ECO:0000313" key="3">
    <source>
        <dbReference type="Proteomes" id="UP000032254"/>
    </source>
</evidence>
<dbReference type="OrthoDB" id="5615858at2"/>
<dbReference type="PATRIC" id="fig|47853.6.peg.242"/>
<evidence type="ECO:0000313" key="2">
    <source>
        <dbReference type="EMBL" id="KIR64333.1"/>
    </source>
</evidence>
<feature type="domain" description="CASTOR ACT" evidence="1">
    <location>
        <begin position="57"/>
        <end position="120"/>
    </location>
</feature>
<dbReference type="InterPro" id="IPR027795">
    <property type="entry name" value="CASTOR_ACT_dom"/>
</dbReference>
<dbReference type="EMBL" id="JXSX01000001">
    <property type="protein sequence ID" value="KIR64333.1"/>
    <property type="molecule type" value="Genomic_DNA"/>
</dbReference>
<dbReference type="Gene3D" id="3.30.2130.10">
    <property type="entry name" value="VC0802-like"/>
    <property type="match status" value="1"/>
</dbReference>
<reference evidence="2 3" key="1">
    <citation type="submission" date="2015-01" db="EMBL/GenBank/DDBJ databases">
        <title>Sequencing and annotation of Micromonospora carbonacea strain JXNU-1 genome.</title>
        <authorList>
            <person name="Long Z."/>
            <person name="Huang Y."/>
            <person name="Jiang Y."/>
        </authorList>
    </citation>
    <scope>NUCLEOTIDE SEQUENCE [LARGE SCALE GENOMIC DNA]</scope>
    <source>
        <strain evidence="2 3">JXNU-1</strain>
    </source>
</reference>
<dbReference type="Proteomes" id="UP000032254">
    <property type="component" value="Unassembled WGS sequence"/>
</dbReference>
<dbReference type="GeneID" id="301302781"/>
<keyword evidence="3" id="KW-1185">Reference proteome</keyword>
<dbReference type="RefSeq" id="WP_043960912.1">
    <property type="nucleotide sequence ID" value="NZ_CBDREH010000055.1"/>
</dbReference>
<accession>A0A0D0VU94</accession>